<dbReference type="RefSeq" id="WP_126548968.1">
    <property type="nucleotide sequence ID" value="NZ_BIFS01000001.1"/>
</dbReference>
<gene>
    <name evidence="1" type="ORF">KDK_10460</name>
</gene>
<evidence type="ECO:0000313" key="1">
    <source>
        <dbReference type="EMBL" id="GCE17246.1"/>
    </source>
</evidence>
<accession>A0A402ADS9</accession>
<dbReference type="EMBL" id="BIFS01000001">
    <property type="protein sequence ID" value="GCE17246.1"/>
    <property type="molecule type" value="Genomic_DNA"/>
</dbReference>
<keyword evidence="2" id="KW-1185">Reference proteome</keyword>
<dbReference type="AlphaFoldDB" id="A0A402ADS9"/>
<reference evidence="2" key="1">
    <citation type="submission" date="2018-12" db="EMBL/GenBank/DDBJ databases">
        <title>Tengunoibacter tsumagoiensis gen. nov., sp. nov., Dictyobacter kobayashii sp. nov., D. alpinus sp. nov., and D. joshuensis sp. nov. and description of Dictyobacteraceae fam. nov. within the order Ktedonobacterales isolated from Tengu-no-mugimeshi.</title>
        <authorList>
            <person name="Wang C.M."/>
            <person name="Zheng Y."/>
            <person name="Sakai Y."/>
            <person name="Toyoda A."/>
            <person name="Minakuchi Y."/>
            <person name="Abe K."/>
            <person name="Yokota A."/>
            <person name="Yabe S."/>
        </authorList>
    </citation>
    <scope>NUCLEOTIDE SEQUENCE [LARGE SCALE GENOMIC DNA]</scope>
    <source>
        <strain evidence="2">Uno11</strain>
    </source>
</reference>
<proteinExistence type="predicted"/>
<sequence length="120" mass="13677">MSESDVINSEQILIPLVIPEKRELDVPGAPPVRLQTLDLARHIAIAPDHKQYVVATFADRNLGREYVTTVYPQQGGYHTLVRLPVCEYVFDDPDDALERHVELVQVIQQGKLKSYLKQQQ</sequence>
<dbReference type="OrthoDB" id="161322at2"/>
<organism evidence="1 2">
    <name type="scientific">Dictyobacter kobayashii</name>
    <dbReference type="NCBI Taxonomy" id="2014872"/>
    <lineage>
        <taxon>Bacteria</taxon>
        <taxon>Bacillati</taxon>
        <taxon>Chloroflexota</taxon>
        <taxon>Ktedonobacteria</taxon>
        <taxon>Ktedonobacterales</taxon>
        <taxon>Dictyobacteraceae</taxon>
        <taxon>Dictyobacter</taxon>
    </lineage>
</organism>
<comment type="caution">
    <text evidence="1">The sequence shown here is derived from an EMBL/GenBank/DDBJ whole genome shotgun (WGS) entry which is preliminary data.</text>
</comment>
<evidence type="ECO:0000313" key="2">
    <source>
        <dbReference type="Proteomes" id="UP000287188"/>
    </source>
</evidence>
<protein>
    <submittedName>
        <fullName evidence="1">Uncharacterized protein</fullName>
    </submittedName>
</protein>
<name>A0A402ADS9_9CHLR</name>
<dbReference type="Proteomes" id="UP000287188">
    <property type="component" value="Unassembled WGS sequence"/>
</dbReference>